<evidence type="ECO:0000313" key="3">
    <source>
        <dbReference type="Proteomes" id="UP000237883"/>
    </source>
</evidence>
<evidence type="ECO:0000256" key="1">
    <source>
        <dbReference type="SAM" id="Phobius"/>
    </source>
</evidence>
<accession>A0A2S0L5C7</accession>
<reference evidence="3" key="1">
    <citation type="submission" date="2018-02" db="EMBL/GenBank/DDBJ databases">
        <authorList>
            <person name="Holder M.E."/>
            <person name="Ajami N.J."/>
            <person name="Petrosino J.F."/>
        </authorList>
    </citation>
    <scope>NUCLEOTIDE SEQUENCE [LARGE SCALE GENOMIC DNA]</scope>
    <source>
        <strain evidence="3">CCUG 47132</strain>
    </source>
</reference>
<dbReference type="GeneID" id="78391883"/>
<feature type="transmembrane region" description="Helical" evidence="1">
    <location>
        <begin position="113"/>
        <end position="133"/>
    </location>
</feature>
<feature type="transmembrane region" description="Helical" evidence="1">
    <location>
        <begin position="82"/>
        <end position="101"/>
    </location>
</feature>
<keyword evidence="1" id="KW-0812">Transmembrane</keyword>
<keyword evidence="3" id="KW-1185">Reference proteome</keyword>
<feature type="transmembrane region" description="Helical" evidence="1">
    <location>
        <begin position="12"/>
        <end position="28"/>
    </location>
</feature>
<evidence type="ECO:0000313" key="2">
    <source>
        <dbReference type="EMBL" id="AVM48487.1"/>
    </source>
</evidence>
<dbReference type="EMBL" id="CP027228">
    <property type="protein sequence ID" value="AVM48487.1"/>
    <property type="molecule type" value="Genomic_DNA"/>
</dbReference>
<dbReference type="KEGG" id="mdv:C5Q96_06355"/>
<dbReference type="RefSeq" id="WP_106057542.1">
    <property type="nucleotide sequence ID" value="NZ_CP027228.1"/>
</dbReference>
<protein>
    <submittedName>
        <fullName evidence="2">Uncharacterized protein</fullName>
    </submittedName>
</protein>
<dbReference type="Proteomes" id="UP000237883">
    <property type="component" value="Chromosome"/>
</dbReference>
<name>A0A2S0L5C7_9FIRM</name>
<keyword evidence="1" id="KW-0472">Membrane</keyword>
<organism evidence="2 3">
    <name type="scientific">Mogibacterium diversum</name>
    <dbReference type="NCBI Taxonomy" id="114527"/>
    <lineage>
        <taxon>Bacteria</taxon>
        <taxon>Bacillati</taxon>
        <taxon>Bacillota</taxon>
        <taxon>Clostridia</taxon>
        <taxon>Peptostreptococcales</taxon>
        <taxon>Anaerovoracaceae</taxon>
        <taxon>Mogibacterium</taxon>
    </lineage>
</organism>
<gene>
    <name evidence="2" type="ORF">C5Q96_06355</name>
</gene>
<dbReference type="AlphaFoldDB" id="A0A2S0L5C7"/>
<feature type="transmembrane region" description="Helical" evidence="1">
    <location>
        <begin position="48"/>
        <end position="70"/>
    </location>
</feature>
<keyword evidence="1" id="KW-1133">Transmembrane helix</keyword>
<sequence>MKIRKSHLIMDFLAIIMFVGAYYCKMFADTKLGFVRWLNYNGSKLAAAVPIARIKFVTFLIIAVIAVLAIGRILRGKRNFRIVDIAIAVATLIVTLFYLYATITFTYDYSEAYFLLLPLIALGTLFTAIRCLISSKVHKDEK</sequence>
<proteinExistence type="predicted"/>